<comment type="caution">
    <text evidence="2">The sequence shown here is derived from an EMBL/GenBank/DDBJ whole genome shotgun (WGS) entry which is preliminary data.</text>
</comment>
<evidence type="ECO:0000313" key="2">
    <source>
        <dbReference type="EMBL" id="PCI21591.1"/>
    </source>
</evidence>
<name>A0A2A4SKI3_9DELT</name>
<dbReference type="EMBL" id="NVSR01000180">
    <property type="protein sequence ID" value="PCI21591.1"/>
    <property type="molecule type" value="Genomic_DNA"/>
</dbReference>
<feature type="domain" description="HNH endonuclease 5" evidence="1">
    <location>
        <begin position="4"/>
        <end position="49"/>
    </location>
</feature>
<accession>A0A2A4SKI3</accession>
<evidence type="ECO:0000313" key="3">
    <source>
        <dbReference type="Proteomes" id="UP000218113"/>
    </source>
</evidence>
<dbReference type="Proteomes" id="UP000218113">
    <property type="component" value="Unassembled WGS sequence"/>
</dbReference>
<organism evidence="2 3">
    <name type="scientific">SAR324 cluster bacterium</name>
    <dbReference type="NCBI Taxonomy" id="2024889"/>
    <lineage>
        <taxon>Bacteria</taxon>
        <taxon>Deltaproteobacteria</taxon>
        <taxon>SAR324 cluster</taxon>
    </lineage>
</organism>
<reference evidence="3" key="1">
    <citation type="submission" date="2017-08" db="EMBL/GenBank/DDBJ databases">
        <title>A dynamic microbial community with high functional redundancy inhabits the cold, oxic subseafloor aquifer.</title>
        <authorList>
            <person name="Tully B.J."/>
            <person name="Wheat C.G."/>
            <person name="Glazer B.T."/>
            <person name="Huber J.A."/>
        </authorList>
    </citation>
    <scope>NUCLEOTIDE SEQUENCE [LARGE SCALE GENOMIC DNA]</scope>
</reference>
<evidence type="ECO:0000259" key="1">
    <source>
        <dbReference type="Pfam" id="PF14279"/>
    </source>
</evidence>
<sequence>MDECIFCYEKGPYNTIEHIIPKSLGNDDFLLHNCVCDKCQNYFGRAVQSFVLLKTPFAFWRVKYGTKSKKGKLPSIDFSVPKKDKGKLPIVSKHNDQFVNFTAHDNGSMSVSMQDKKMLEDVQNGDKTSFKFLLSPKHLVLMGRFLGKMAIEILADDNRSFALHKDFNKLRKYTRQGITKSIWPIINGQLVDHLDIWKKHPTKDEESCTLYHYSIVKVDSLHIFIFDIGWERWGIVLNSQFPDPSIINQLNNTECESHKFIWYRDDEWRK</sequence>
<proteinExistence type="predicted"/>
<dbReference type="Pfam" id="PF14279">
    <property type="entry name" value="HNH_5"/>
    <property type="match status" value="1"/>
</dbReference>
<dbReference type="AlphaFoldDB" id="A0A2A4SKI3"/>
<gene>
    <name evidence="2" type="ORF">COB67_13975</name>
</gene>
<dbReference type="InterPro" id="IPR029471">
    <property type="entry name" value="HNH_5"/>
</dbReference>
<protein>
    <recommendedName>
        <fullName evidence="1">HNH endonuclease 5 domain-containing protein</fullName>
    </recommendedName>
</protein>